<reference evidence="3" key="1">
    <citation type="journal article" date="2019" name="Int. J. Syst. Evol. Microbiol.">
        <title>The Global Catalogue of Microorganisms (GCM) 10K type strain sequencing project: providing services to taxonomists for standard genome sequencing and annotation.</title>
        <authorList>
            <consortium name="The Broad Institute Genomics Platform"/>
            <consortium name="The Broad Institute Genome Sequencing Center for Infectious Disease"/>
            <person name="Wu L."/>
            <person name="Ma J."/>
        </authorList>
    </citation>
    <scope>NUCLEOTIDE SEQUENCE [LARGE SCALE GENOMIC DNA]</scope>
    <source>
        <strain evidence="3">JCM 17066</strain>
    </source>
</reference>
<dbReference type="EMBL" id="JBHSMT010000028">
    <property type="protein sequence ID" value="MFC5475562.1"/>
    <property type="molecule type" value="Genomic_DNA"/>
</dbReference>
<sequence>MTLNQALSSGGLALGVTIGTVADTRDKEGLGRVKVRFVLKGQDIESDWLQIVSCSAGPGYGAFFLPQAGDSALLAFADGDASKAYVLGFMWNGQQKPPLEKSQQQDVRVIKSRGGKTIMLDDSDRGNITIVDQRNNRIVIDTASDKISISSEGDLEISAKGRLTISGAKVIIQNTAGSVKAELSDAAMKLQGGQSIKLSAAMIDLN</sequence>
<feature type="domain" description="Gp5/Type VI secretion system Vgr protein OB-fold" evidence="1">
    <location>
        <begin position="18"/>
        <end position="91"/>
    </location>
</feature>
<evidence type="ECO:0000313" key="3">
    <source>
        <dbReference type="Proteomes" id="UP001596045"/>
    </source>
</evidence>
<gene>
    <name evidence="2" type="ORF">ACFPM8_16495</name>
</gene>
<dbReference type="InterPro" id="IPR006531">
    <property type="entry name" value="Gp5/Vgr_OB"/>
</dbReference>
<organism evidence="2 3">
    <name type="scientific">Paraherbaspirillum soli</name>
    <dbReference type="NCBI Taxonomy" id="631222"/>
    <lineage>
        <taxon>Bacteria</taxon>
        <taxon>Pseudomonadati</taxon>
        <taxon>Pseudomonadota</taxon>
        <taxon>Betaproteobacteria</taxon>
        <taxon>Burkholderiales</taxon>
        <taxon>Oxalobacteraceae</taxon>
        <taxon>Paraherbaspirillum</taxon>
    </lineage>
</organism>
<comment type="caution">
    <text evidence="2">The sequence shown here is derived from an EMBL/GenBank/DDBJ whole genome shotgun (WGS) entry which is preliminary data.</text>
</comment>
<proteinExistence type="predicted"/>
<evidence type="ECO:0000313" key="2">
    <source>
        <dbReference type="EMBL" id="MFC5475562.1"/>
    </source>
</evidence>
<dbReference type="SUPFAM" id="SSF69255">
    <property type="entry name" value="gp5 N-terminal domain-like"/>
    <property type="match status" value="1"/>
</dbReference>
<accession>A0ABW0ME95</accession>
<protein>
    <submittedName>
        <fullName evidence="2">Phage baseplate assembly protein V</fullName>
    </submittedName>
</protein>
<evidence type="ECO:0000259" key="1">
    <source>
        <dbReference type="Pfam" id="PF04717"/>
    </source>
</evidence>
<dbReference type="Gene3D" id="2.40.50.230">
    <property type="entry name" value="Gp5 N-terminal domain"/>
    <property type="match status" value="1"/>
</dbReference>
<name>A0ABW0ME95_9BURK</name>
<dbReference type="Proteomes" id="UP001596045">
    <property type="component" value="Unassembled WGS sequence"/>
</dbReference>
<dbReference type="InterPro" id="IPR037026">
    <property type="entry name" value="Vgr_OB-fold_dom_sf"/>
</dbReference>
<dbReference type="Pfam" id="PF04717">
    <property type="entry name" value="Phage_base_V"/>
    <property type="match status" value="1"/>
</dbReference>
<keyword evidence="3" id="KW-1185">Reference proteome</keyword>
<dbReference type="RefSeq" id="WP_378998972.1">
    <property type="nucleotide sequence ID" value="NZ_JBHSMT010000028.1"/>
</dbReference>